<sequence>MPTNLAKFNAELTAAEMKIKSDLKKFHQRVIAELFKRIVLRTPVDTGRARGNWQIELGGPAQGTLEVVDKSGDGTILKEIAKISDIPPFSLVHISNNLSYISYLEHDKRSPQHPEGMVEISLTELAMWISGI</sequence>
<reference evidence="1" key="1">
    <citation type="journal article" date="2015" name="Nature">
        <title>Complex archaea that bridge the gap between prokaryotes and eukaryotes.</title>
        <authorList>
            <person name="Spang A."/>
            <person name="Saw J.H."/>
            <person name="Jorgensen S.L."/>
            <person name="Zaremba-Niedzwiedzka K."/>
            <person name="Martijn J."/>
            <person name="Lind A.E."/>
            <person name="van Eijk R."/>
            <person name="Schleper C."/>
            <person name="Guy L."/>
            <person name="Ettema T.J."/>
        </authorList>
    </citation>
    <scope>NUCLEOTIDE SEQUENCE</scope>
</reference>
<accession>A0A0F9VBQ2</accession>
<dbReference type="AlphaFoldDB" id="A0A0F9VBQ2"/>
<proteinExistence type="predicted"/>
<evidence type="ECO:0000313" key="1">
    <source>
        <dbReference type="EMBL" id="KKN70976.1"/>
    </source>
</evidence>
<dbReference type="EMBL" id="LAZR01000393">
    <property type="protein sequence ID" value="KKN70976.1"/>
    <property type="molecule type" value="Genomic_DNA"/>
</dbReference>
<comment type="caution">
    <text evidence="1">The sequence shown here is derived from an EMBL/GenBank/DDBJ whole genome shotgun (WGS) entry which is preliminary data.</text>
</comment>
<gene>
    <name evidence="1" type="ORF">LCGC14_0425780</name>
</gene>
<name>A0A0F9VBQ2_9ZZZZ</name>
<protein>
    <submittedName>
        <fullName evidence="1">Uncharacterized protein</fullName>
    </submittedName>
</protein>
<organism evidence="1">
    <name type="scientific">marine sediment metagenome</name>
    <dbReference type="NCBI Taxonomy" id="412755"/>
    <lineage>
        <taxon>unclassified sequences</taxon>
        <taxon>metagenomes</taxon>
        <taxon>ecological metagenomes</taxon>
    </lineage>
</organism>